<keyword evidence="1" id="KW-1133">Transmembrane helix</keyword>
<dbReference type="EMBL" id="JH711583">
    <property type="protein sequence ID" value="EIW77997.1"/>
    <property type="molecule type" value="Genomic_DNA"/>
</dbReference>
<keyword evidence="3" id="KW-1185">Reference proteome</keyword>
<feature type="transmembrane region" description="Helical" evidence="1">
    <location>
        <begin position="115"/>
        <end position="138"/>
    </location>
</feature>
<sequence>MASSEAEEFLMIVEMQLIENYSLVAAFAMMSYDYLLNLGSETVVIFLLQGLLAARVYALYQKRRLILVILVIGFLMSQAMNILTGIVAVVVVPGEIGPIRVSGVEFYEIFTTSNWVWMSPAVNSIELAYELLLGGLAIRYSMKYLPRPFWRSPWSSTRTLAEIVVRDNLVYFLMYALPLYSLDIGT</sequence>
<comment type="caution">
    <text evidence="2">The sequence shown here is derived from an EMBL/GenBank/DDBJ whole genome shotgun (WGS) entry which is preliminary data.</text>
</comment>
<dbReference type="RefSeq" id="XP_007772276.1">
    <property type="nucleotide sequence ID" value="XM_007774086.1"/>
</dbReference>
<dbReference type="KEGG" id="cput:CONPUDRAFT_157164"/>
<feature type="transmembrane region" description="Helical" evidence="1">
    <location>
        <begin position="65"/>
        <end position="92"/>
    </location>
</feature>
<dbReference type="Proteomes" id="UP000053558">
    <property type="component" value="Unassembled WGS sequence"/>
</dbReference>
<proteinExistence type="predicted"/>
<name>A0A5M3MG25_CONPW</name>
<evidence type="ECO:0000313" key="2">
    <source>
        <dbReference type="EMBL" id="EIW77997.1"/>
    </source>
</evidence>
<protein>
    <submittedName>
        <fullName evidence="2">Uncharacterized protein</fullName>
    </submittedName>
</protein>
<gene>
    <name evidence="2" type="ORF">CONPUDRAFT_157164</name>
</gene>
<evidence type="ECO:0000313" key="3">
    <source>
        <dbReference type="Proteomes" id="UP000053558"/>
    </source>
</evidence>
<reference evidence="3" key="1">
    <citation type="journal article" date="2012" name="Science">
        <title>The Paleozoic origin of enzymatic lignin decomposition reconstructed from 31 fungal genomes.</title>
        <authorList>
            <person name="Floudas D."/>
            <person name="Binder M."/>
            <person name="Riley R."/>
            <person name="Barry K."/>
            <person name="Blanchette R.A."/>
            <person name="Henrissat B."/>
            <person name="Martinez A.T."/>
            <person name="Otillar R."/>
            <person name="Spatafora J.W."/>
            <person name="Yadav J.S."/>
            <person name="Aerts A."/>
            <person name="Benoit I."/>
            <person name="Boyd A."/>
            <person name="Carlson A."/>
            <person name="Copeland A."/>
            <person name="Coutinho P.M."/>
            <person name="de Vries R.P."/>
            <person name="Ferreira P."/>
            <person name="Findley K."/>
            <person name="Foster B."/>
            <person name="Gaskell J."/>
            <person name="Glotzer D."/>
            <person name="Gorecki P."/>
            <person name="Heitman J."/>
            <person name="Hesse C."/>
            <person name="Hori C."/>
            <person name="Igarashi K."/>
            <person name="Jurgens J.A."/>
            <person name="Kallen N."/>
            <person name="Kersten P."/>
            <person name="Kohler A."/>
            <person name="Kuees U."/>
            <person name="Kumar T.K.A."/>
            <person name="Kuo A."/>
            <person name="LaButti K."/>
            <person name="Larrondo L.F."/>
            <person name="Lindquist E."/>
            <person name="Ling A."/>
            <person name="Lombard V."/>
            <person name="Lucas S."/>
            <person name="Lundell T."/>
            <person name="Martin R."/>
            <person name="McLaughlin D.J."/>
            <person name="Morgenstern I."/>
            <person name="Morin E."/>
            <person name="Murat C."/>
            <person name="Nagy L.G."/>
            <person name="Nolan M."/>
            <person name="Ohm R.A."/>
            <person name="Patyshakuliyeva A."/>
            <person name="Rokas A."/>
            <person name="Ruiz-Duenas F.J."/>
            <person name="Sabat G."/>
            <person name="Salamov A."/>
            <person name="Samejima M."/>
            <person name="Schmutz J."/>
            <person name="Slot J.C."/>
            <person name="St John F."/>
            <person name="Stenlid J."/>
            <person name="Sun H."/>
            <person name="Sun S."/>
            <person name="Syed K."/>
            <person name="Tsang A."/>
            <person name="Wiebenga A."/>
            <person name="Young D."/>
            <person name="Pisabarro A."/>
            <person name="Eastwood D.C."/>
            <person name="Martin F."/>
            <person name="Cullen D."/>
            <person name="Grigoriev I.V."/>
            <person name="Hibbett D.S."/>
        </authorList>
    </citation>
    <scope>NUCLEOTIDE SEQUENCE [LARGE SCALE GENOMIC DNA]</scope>
    <source>
        <strain evidence="3">RWD-64-598 SS2</strain>
    </source>
</reference>
<dbReference type="GeneID" id="19203714"/>
<accession>A0A5M3MG25</accession>
<evidence type="ECO:0000256" key="1">
    <source>
        <dbReference type="SAM" id="Phobius"/>
    </source>
</evidence>
<feature type="transmembrane region" description="Helical" evidence="1">
    <location>
        <begin position="34"/>
        <end position="53"/>
    </location>
</feature>
<keyword evidence="1" id="KW-0812">Transmembrane</keyword>
<dbReference type="AlphaFoldDB" id="A0A5M3MG25"/>
<keyword evidence="1" id="KW-0472">Membrane</keyword>
<organism evidence="2 3">
    <name type="scientific">Coniophora puteana (strain RWD-64-598)</name>
    <name type="common">Brown rot fungus</name>
    <dbReference type="NCBI Taxonomy" id="741705"/>
    <lineage>
        <taxon>Eukaryota</taxon>
        <taxon>Fungi</taxon>
        <taxon>Dikarya</taxon>
        <taxon>Basidiomycota</taxon>
        <taxon>Agaricomycotina</taxon>
        <taxon>Agaricomycetes</taxon>
        <taxon>Agaricomycetidae</taxon>
        <taxon>Boletales</taxon>
        <taxon>Coniophorineae</taxon>
        <taxon>Coniophoraceae</taxon>
        <taxon>Coniophora</taxon>
    </lineage>
</organism>